<organism evidence="1 2">
    <name type="scientific">Romboutsia sedimentorum</name>
    <dbReference type="NCBI Taxonomy" id="1368474"/>
    <lineage>
        <taxon>Bacteria</taxon>
        <taxon>Bacillati</taxon>
        <taxon>Bacillota</taxon>
        <taxon>Clostridia</taxon>
        <taxon>Peptostreptococcales</taxon>
        <taxon>Peptostreptococcaceae</taxon>
        <taxon>Romboutsia</taxon>
    </lineage>
</organism>
<proteinExistence type="predicted"/>
<sequence>MSVITDFYQFKYTRSDYYIDLFVNRFALISIEEALDERLSNMHISKDSQCAYMRLKELFQLSRIRTDSLYVEVRINKCYLKYIRSLDCYFNEKTEYSSLKILNECLQAFLVNDIENISRFSCLNEEIKIRVLSNV</sequence>
<evidence type="ECO:0008006" key="3">
    <source>
        <dbReference type="Google" id="ProtNLM"/>
    </source>
</evidence>
<gene>
    <name evidence="1" type="ORF">QOZ84_04280</name>
</gene>
<reference evidence="1 2" key="1">
    <citation type="submission" date="2023-05" db="EMBL/GenBank/DDBJ databases">
        <title>Rombocin, a short stable natural nisin variant, displays selective antimicrobial activity against Listeria monocytogenes and employs dual mode of action to kill target bacterial strains.</title>
        <authorList>
            <person name="Wambui J."/>
            <person name="Stephan R."/>
            <person name="Kuipers O.P."/>
        </authorList>
    </citation>
    <scope>NUCLEOTIDE SEQUENCE [LARGE SCALE GENOMIC DNA]</scope>
    <source>
        <strain evidence="1 2">RC002</strain>
    </source>
</reference>
<dbReference type="RefSeq" id="WP_284131720.1">
    <property type="nucleotide sequence ID" value="NZ_JASKYM010000001.1"/>
</dbReference>
<name>A0ABT7E752_9FIRM</name>
<evidence type="ECO:0000313" key="1">
    <source>
        <dbReference type="EMBL" id="MDK2562758.1"/>
    </source>
</evidence>
<accession>A0ABT7E752</accession>
<comment type="caution">
    <text evidence="1">The sequence shown here is derived from an EMBL/GenBank/DDBJ whole genome shotgun (WGS) entry which is preliminary data.</text>
</comment>
<dbReference type="Proteomes" id="UP001301012">
    <property type="component" value="Unassembled WGS sequence"/>
</dbReference>
<keyword evidence="2" id="KW-1185">Reference proteome</keyword>
<protein>
    <recommendedName>
        <fullName evidence="3">Sporulation inhibitor of replication protein SirA</fullName>
    </recommendedName>
</protein>
<evidence type="ECO:0000313" key="2">
    <source>
        <dbReference type="Proteomes" id="UP001301012"/>
    </source>
</evidence>
<dbReference type="EMBL" id="JASKYM010000001">
    <property type="protein sequence ID" value="MDK2562758.1"/>
    <property type="molecule type" value="Genomic_DNA"/>
</dbReference>